<dbReference type="PANTHER" id="PTHR12862:SF0">
    <property type="entry name" value="N-ACETYL-D-GLUCOSAMINE KINASE"/>
    <property type="match status" value="1"/>
</dbReference>
<protein>
    <recommendedName>
        <fullName evidence="1">ATPase BadF/BadG/BcrA/BcrD type domain-containing protein</fullName>
    </recommendedName>
</protein>
<dbReference type="RefSeq" id="WP_276643669.1">
    <property type="nucleotide sequence ID" value="NZ_QEWE01000017.1"/>
</dbReference>
<dbReference type="AlphaFoldDB" id="A0A3E0K4A9"/>
<comment type="caution">
    <text evidence="2">The sequence shown here is derived from an EMBL/GenBank/DDBJ whole genome shotgun (WGS) entry which is preliminary data.</text>
</comment>
<evidence type="ECO:0000259" key="1">
    <source>
        <dbReference type="Pfam" id="PF01869"/>
    </source>
</evidence>
<dbReference type="CDD" id="cd24007">
    <property type="entry name" value="ASKHA_NBD_eukNAGK-like"/>
    <property type="match status" value="1"/>
</dbReference>
<dbReference type="GO" id="GO:0045127">
    <property type="term" value="F:N-acetylglucosamine kinase activity"/>
    <property type="evidence" value="ECO:0007669"/>
    <property type="project" value="InterPro"/>
</dbReference>
<evidence type="ECO:0000313" key="2">
    <source>
        <dbReference type="EMBL" id="REJ28391.1"/>
    </source>
</evidence>
<feature type="domain" description="ATPase BadF/BadG/BcrA/BcrD type" evidence="1">
    <location>
        <begin position="4"/>
        <end position="287"/>
    </location>
</feature>
<dbReference type="InterPro" id="IPR043129">
    <property type="entry name" value="ATPase_NBD"/>
</dbReference>
<dbReference type="Proteomes" id="UP000257014">
    <property type="component" value="Unassembled WGS sequence"/>
</dbReference>
<proteinExistence type="predicted"/>
<name>A0A3E0K4A9_9BACI</name>
<dbReference type="SUPFAM" id="SSF53067">
    <property type="entry name" value="Actin-like ATPase domain"/>
    <property type="match status" value="2"/>
</dbReference>
<evidence type="ECO:0000313" key="3">
    <source>
        <dbReference type="Proteomes" id="UP000257014"/>
    </source>
</evidence>
<dbReference type="InterPro" id="IPR002731">
    <property type="entry name" value="ATPase_BadF"/>
</dbReference>
<sequence>MNIIGIDAGGTKTYAAVINREKNILFTFKTGPGNVSVHYPEAKNNIAEAINACLSSPHGEKCNAIVAGIAGIGSGNIKRKLHEDLSKLFSLPILIINDAELSYYSMFDRKEGVLAIAGTGTVIIGRKNGVFKTVGGWGHLLGDEGSAYDIAIKSLKILATEFEQGGLTSKFSKTIADKYRLHKAELLKEYVYSSTKSGISKISSFVYEMAKKGDEKSISLFQEAGRILAHQTSRLIELLQFSDPINIGCKGSLFEKNEFLKRSFVSELQKEHDVLFINNNTNAVIGAVPAWEENWEGS</sequence>
<dbReference type="InterPro" id="IPR039758">
    <property type="entry name" value="NAGK-like"/>
</dbReference>
<gene>
    <name evidence="2" type="ORF">C6P37_09170</name>
</gene>
<reference evidence="2 3" key="1">
    <citation type="submission" date="2018-03" db="EMBL/GenBank/DDBJ databases">
        <authorList>
            <person name="Keele B.F."/>
        </authorList>
    </citation>
    <scope>NUCLEOTIDE SEQUENCE [LARGE SCALE GENOMIC DNA]</scope>
    <source>
        <strain evidence="2">ZCTH4_d</strain>
    </source>
</reference>
<dbReference type="Pfam" id="PF01869">
    <property type="entry name" value="BcrAD_BadFG"/>
    <property type="match status" value="1"/>
</dbReference>
<dbReference type="EMBL" id="QEWE01000017">
    <property type="protein sequence ID" value="REJ28391.1"/>
    <property type="molecule type" value="Genomic_DNA"/>
</dbReference>
<accession>A0A3E0K4A9</accession>
<organism evidence="2 3">
    <name type="scientific">Caldibacillus debilis</name>
    <dbReference type="NCBI Taxonomy" id="301148"/>
    <lineage>
        <taxon>Bacteria</taxon>
        <taxon>Bacillati</taxon>
        <taxon>Bacillota</taxon>
        <taxon>Bacilli</taxon>
        <taxon>Bacillales</taxon>
        <taxon>Bacillaceae</taxon>
        <taxon>Caldibacillus</taxon>
    </lineage>
</organism>
<dbReference type="Gene3D" id="3.30.420.40">
    <property type="match status" value="2"/>
</dbReference>
<dbReference type="PANTHER" id="PTHR12862">
    <property type="entry name" value="BADF TYPE ATPASE DOMAIN-CONTAINING PROTEIN"/>
    <property type="match status" value="1"/>
</dbReference>